<dbReference type="RefSeq" id="WP_128628573.1">
    <property type="nucleotide sequence ID" value="NZ_RKST01000036.1"/>
</dbReference>
<reference evidence="1 2" key="1">
    <citation type="submission" date="2018-11" db="EMBL/GenBank/DDBJ databases">
        <title>Pseudaminobacter arsenicus sp. nov., an arsenic-resistant bacterium isolated from arsenic-rich aquifers.</title>
        <authorList>
            <person name="Mu Y."/>
        </authorList>
    </citation>
    <scope>NUCLEOTIDE SEQUENCE [LARGE SCALE GENOMIC DNA]</scope>
    <source>
        <strain evidence="1 2">CB3</strain>
    </source>
</reference>
<gene>
    <name evidence="1" type="ORF">EET67_22470</name>
</gene>
<dbReference type="AlphaFoldDB" id="A0A432V063"/>
<evidence type="ECO:0000313" key="2">
    <source>
        <dbReference type="Proteomes" id="UP000281647"/>
    </source>
</evidence>
<accession>A0A432V063</accession>
<protein>
    <submittedName>
        <fullName evidence="1">Uncharacterized protein</fullName>
    </submittedName>
</protein>
<dbReference type="OrthoDB" id="8116141at2"/>
<sequence length="84" mass="8812">MSRFIPHTDMSADELIQCSYQALAVLSLCESAAWAIEGGSSAQSRAEIDQLADSIGSGLRLAIELLGPVHDALECHEGLKGGAK</sequence>
<name>A0A432V063_9HYPH</name>
<dbReference type="EMBL" id="RKST01000036">
    <property type="protein sequence ID" value="RUM95597.1"/>
    <property type="molecule type" value="Genomic_DNA"/>
</dbReference>
<organism evidence="1 2">
    <name type="scientific">Borborobacter arsenicus</name>
    <dbReference type="NCBI Taxonomy" id="1851146"/>
    <lineage>
        <taxon>Bacteria</taxon>
        <taxon>Pseudomonadati</taxon>
        <taxon>Pseudomonadota</taxon>
        <taxon>Alphaproteobacteria</taxon>
        <taxon>Hyphomicrobiales</taxon>
        <taxon>Phyllobacteriaceae</taxon>
        <taxon>Borborobacter</taxon>
    </lineage>
</organism>
<proteinExistence type="predicted"/>
<evidence type="ECO:0000313" key="1">
    <source>
        <dbReference type="EMBL" id="RUM95597.1"/>
    </source>
</evidence>
<keyword evidence="2" id="KW-1185">Reference proteome</keyword>
<comment type="caution">
    <text evidence="1">The sequence shown here is derived from an EMBL/GenBank/DDBJ whole genome shotgun (WGS) entry which is preliminary data.</text>
</comment>
<dbReference type="Proteomes" id="UP000281647">
    <property type="component" value="Unassembled WGS sequence"/>
</dbReference>